<accession>A0A4C1VGP8</accession>
<dbReference type="AlphaFoldDB" id="A0A4C1VGP8"/>
<evidence type="ECO:0008006" key="5">
    <source>
        <dbReference type="Google" id="ProtNLM"/>
    </source>
</evidence>
<dbReference type="EMBL" id="BGZK01000346">
    <property type="protein sequence ID" value="GBP38288.1"/>
    <property type="molecule type" value="Genomic_DNA"/>
</dbReference>
<comment type="caution">
    <text evidence="3">The sequence shown here is derived from an EMBL/GenBank/DDBJ whole genome shotgun (WGS) entry which is preliminary data.</text>
</comment>
<protein>
    <recommendedName>
        <fullName evidence="5">Regulatory protein zeste</fullName>
    </recommendedName>
</protein>
<evidence type="ECO:0000256" key="1">
    <source>
        <dbReference type="SAM" id="Coils"/>
    </source>
</evidence>
<feature type="region of interest" description="Disordered" evidence="2">
    <location>
        <begin position="31"/>
        <end position="50"/>
    </location>
</feature>
<sequence>MNSRERSIIEIKQQWRTTKLEAKKKLSIYKKECSGTGGGPKPPSPDPETNEILKMIPQEFEVDSNKFDSNGLTLQNKDSEEICETKDADVKTVDSDQIIITPVTSKGTTSRYHSLYNTIPSNVKASKRKLPLGVSELAIQRTKVLTNCIESEHTLKIEQMRESHEWGRREHELRAKETELRINNLELENRLLRNKLSNY</sequence>
<dbReference type="Proteomes" id="UP000299102">
    <property type="component" value="Unassembled WGS sequence"/>
</dbReference>
<evidence type="ECO:0000256" key="2">
    <source>
        <dbReference type="SAM" id="MobiDB-lite"/>
    </source>
</evidence>
<proteinExistence type="predicted"/>
<keyword evidence="4" id="KW-1185">Reference proteome</keyword>
<reference evidence="3 4" key="1">
    <citation type="journal article" date="2019" name="Commun. Biol.">
        <title>The bagworm genome reveals a unique fibroin gene that provides high tensile strength.</title>
        <authorList>
            <person name="Kono N."/>
            <person name="Nakamura H."/>
            <person name="Ohtoshi R."/>
            <person name="Tomita M."/>
            <person name="Numata K."/>
            <person name="Arakawa K."/>
        </authorList>
    </citation>
    <scope>NUCLEOTIDE SEQUENCE [LARGE SCALE GENOMIC DNA]</scope>
</reference>
<keyword evidence="1" id="KW-0175">Coiled coil</keyword>
<dbReference type="OrthoDB" id="6084504at2759"/>
<evidence type="ECO:0000313" key="3">
    <source>
        <dbReference type="EMBL" id="GBP38288.1"/>
    </source>
</evidence>
<organism evidence="3 4">
    <name type="scientific">Eumeta variegata</name>
    <name type="common">Bagworm moth</name>
    <name type="synonym">Eumeta japonica</name>
    <dbReference type="NCBI Taxonomy" id="151549"/>
    <lineage>
        <taxon>Eukaryota</taxon>
        <taxon>Metazoa</taxon>
        <taxon>Ecdysozoa</taxon>
        <taxon>Arthropoda</taxon>
        <taxon>Hexapoda</taxon>
        <taxon>Insecta</taxon>
        <taxon>Pterygota</taxon>
        <taxon>Neoptera</taxon>
        <taxon>Endopterygota</taxon>
        <taxon>Lepidoptera</taxon>
        <taxon>Glossata</taxon>
        <taxon>Ditrysia</taxon>
        <taxon>Tineoidea</taxon>
        <taxon>Psychidae</taxon>
        <taxon>Oiketicinae</taxon>
        <taxon>Eumeta</taxon>
    </lineage>
</organism>
<gene>
    <name evidence="3" type="ORF">EVAR_29232_1</name>
</gene>
<feature type="coiled-coil region" evidence="1">
    <location>
        <begin position="168"/>
        <end position="195"/>
    </location>
</feature>
<name>A0A4C1VGP8_EUMVA</name>
<evidence type="ECO:0000313" key="4">
    <source>
        <dbReference type="Proteomes" id="UP000299102"/>
    </source>
</evidence>